<protein>
    <recommendedName>
        <fullName evidence="1">N-acetyltransferase domain-containing protein</fullName>
    </recommendedName>
</protein>
<gene>
    <name evidence="2" type="ORF">Cci01nite_17980</name>
</gene>
<dbReference type="Pfam" id="PF00583">
    <property type="entry name" value="Acetyltransf_1"/>
    <property type="match status" value="1"/>
</dbReference>
<feature type="domain" description="N-acetyltransferase" evidence="1">
    <location>
        <begin position="1"/>
        <end position="160"/>
    </location>
</feature>
<accession>A0A8J3K9P3</accession>
<name>A0A8J3K9P3_9ACTN</name>
<dbReference type="SUPFAM" id="SSF55729">
    <property type="entry name" value="Acyl-CoA N-acyltransferases (Nat)"/>
    <property type="match status" value="1"/>
</dbReference>
<dbReference type="CDD" id="cd04301">
    <property type="entry name" value="NAT_SF"/>
    <property type="match status" value="1"/>
</dbReference>
<dbReference type="EMBL" id="BONH01000005">
    <property type="protein sequence ID" value="GIF96704.1"/>
    <property type="molecule type" value="Genomic_DNA"/>
</dbReference>
<dbReference type="InterPro" id="IPR016181">
    <property type="entry name" value="Acyl_CoA_acyltransferase"/>
</dbReference>
<dbReference type="RefSeq" id="WP_120319633.1">
    <property type="nucleotide sequence ID" value="NZ_BONH01000005.1"/>
</dbReference>
<dbReference type="AlphaFoldDB" id="A0A8J3K9P3"/>
<dbReference type="Proteomes" id="UP000659904">
    <property type="component" value="Unassembled WGS sequence"/>
</dbReference>
<dbReference type="InterPro" id="IPR000182">
    <property type="entry name" value="GNAT_dom"/>
</dbReference>
<proteinExistence type="predicted"/>
<reference evidence="2 3" key="1">
    <citation type="submission" date="2021-01" db="EMBL/GenBank/DDBJ databases">
        <title>Whole genome shotgun sequence of Catellatospora citrea NBRC 14495.</title>
        <authorList>
            <person name="Komaki H."/>
            <person name="Tamura T."/>
        </authorList>
    </citation>
    <scope>NUCLEOTIDE SEQUENCE [LARGE SCALE GENOMIC DNA]</scope>
    <source>
        <strain evidence="2 3">NBRC 14495</strain>
    </source>
</reference>
<dbReference type="GO" id="GO:0016747">
    <property type="term" value="F:acyltransferase activity, transferring groups other than amino-acyl groups"/>
    <property type="evidence" value="ECO:0007669"/>
    <property type="project" value="InterPro"/>
</dbReference>
<dbReference type="PROSITE" id="PS51186">
    <property type="entry name" value="GNAT"/>
    <property type="match status" value="1"/>
</dbReference>
<comment type="caution">
    <text evidence="2">The sequence shown here is derived from an EMBL/GenBank/DDBJ whole genome shotgun (WGS) entry which is preliminary data.</text>
</comment>
<evidence type="ECO:0000313" key="3">
    <source>
        <dbReference type="Proteomes" id="UP000659904"/>
    </source>
</evidence>
<evidence type="ECO:0000313" key="2">
    <source>
        <dbReference type="EMBL" id="GIF96704.1"/>
    </source>
</evidence>
<evidence type="ECO:0000259" key="1">
    <source>
        <dbReference type="PROSITE" id="PS51186"/>
    </source>
</evidence>
<dbReference type="Gene3D" id="3.40.630.30">
    <property type="match status" value="1"/>
</dbReference>
<sequence length="346" mass="37816">MRVRDARPEDNGALVDLAARCSMAGDLSLCIDRRPDFFALNRIAGQTWRVGVVDGDDGPIACVAVARRPSYIDGHPAQLGYVGDLKVHPAHRRRGAARVLAQWAHDAARELAGPHAPLIGTVLAGNDAVDMLRRQVEPGVRRRATIRSHSIDLLTRRRIPPGDLTVTTVAAADEPDMVELWHRLAAPRQYAPTCESFPLDRPDLDYLVARRPGGELAGFVGLWNQHDIKQMRVTGYSTRLAAARLAFNVAAPLLRAPRLPRSGEELSYRTVVNPCAPDPQTLRTLLRHACNRLHGQHSFLTIGLDVRDPLAAALTGLRAQPTDVDLLLLGGPADQDTPVHFEIATV</sequence>
<keyword evidence="3" id="KW-1185">Reference proteome</keyword>
<organism evidence="2 3">
    <name type="scientific">Catellatospora citrea</name>
    <dbReference type="NCBI Taxonomy" id="53366"/>
    <lineage>
        <taxon>Bacteria</taxon>
        <taxon>Bacillati</taxon>
        <taxon>Actinomycetota</taxon>
        <taxon>Actinomycetes</taxon>
        <taxon>Micromonosporales</taxon>
        <taxon>Micromonosporaceae</taxon>
        <taxon>Catellatospora</taxon>
    </lineage>
</organism>